<dbReference type="InterPro" id="IPR005913">
    <property type="entry name" value="dTDP_dehydrorham_reduct"/>
</dbReference>
<comment type="similarity">
    <text evidence="2 6">Belongs to the dTDP-4-dehydrorhamnose reductase family.</text>
</comment>
<evidence type="ECO:0000259" key="7">
    <source>
        <dbReference type="Pfam" id="PF04321"/>
    </source>
</evidence>
<evidence type="ECO:0000256" key="5">
    <source>
        <dbReference type="ARBA" id="ARBA00048200"/>
    </source>
</evidence>
<comment type="function">
    <text evidence="6">Catalyzes the reduction of dTDP-6-deoxy-L-lyxo-4-hexulose to yield dTDP-L-rhamnose.</text>
</comment>
<dbReference type="Gene3D" id="3.40.50.720">
    <property type="entry name" value="NAD(P)-binding Rossmann-like Domain"/>
    <property type="match status" value="1"/>
</dbReference>
<evidence type="ECO:0000256" key="2">
    <source>
        <dbReference type="ARBA" id="ARBA00010944"/>
    </source>
</evidence>
<evidence type="ECO:0000256" key="6">
    <source>
        <dbReference type="RuleBase" id="RU364082"/>
    </source>
</evidence>
<comment type="pathway">
    <text evidence="1 6">Carbohydrate biosynthesis; dTDP-L-rhamnose biosynthesis.</text>
</comment>
<evidence type="ECO:0000313" key="8">
    <source>
        <dbReference type="EMBL" id="SMC38341.1"/>
    </source>
</evidence>
<dbReference type="PANTHER" id="PTHR10491">
    <property type="entry name" value="DTDP-4-DEHYDRORHAMNOSE REDUCTASE"/>
    <property type="match status" value="1"/>
</dbReference>
<feature type="domain" description="RmlD-like substrate binding" evidence="7">
    <location>
        <begin position="7"/>
        <end position="267"/>
    </location>
</feature>
<accession>A0A1W1YRA5</accession>
<dbReference type="EMBL" id="FWXO01000001">
    <property type="protein sequence ID" value="SMC38341.1"/>
    <property type="molecule type" value="Genomic_DNA"/>
</dbReference>
<dbReference type="STRING" id="504486.SAMN05660703_0745"/>
<sequence length="284" mass="32531">MTNKKLKILITGANGQLGLCLKDISVEYPLYIFDFKTSNQLDITNRNQVSTLFLSENFDYCINCAAYTAVDKAESEKEQAFLVNAEAVKYLAETCKITNTVLIHISTDFVFDGTKDSPYAEEDQPNPINNYGASKFKGEQYVQNILTNYFIIRTSWVYSEHGNNFVKTMLRLGKDRDEISVVNDQIGSPTYARDLAQFTMGLIKNNTTSYGIKNYSNGGRISWYDFAVEIFKQKQAKIKVNPITTKDYPTPAKRPKYSILKLRIEKKIDWKARLEYCLLKLSEK</sequence>
<dbReference type="InterPro" id="IPR036291">
    <property type="entry name" value="NAD(P)-bd_dom_sf"/>
</dbReference>
<dbReference type="SUPFAM" id="SSF51735">
    <property type="entry name" value="NAD(P)-binding Rossmann-fold domains"/>
    <property type="match status" value="1"/>
</dbReference>
<dbReference type="AlphaFoldDB" id="A0A1W1YRA5"/>
<reference evidence="9" key="1">
    <citation type="submission" date="2017-04" db="EMBL/GenBank/DDBJ databases">
        <authorList>
            <person name="Varghese N."/>
            <person name="Submissions S."/>
        </authorList>
    </citation>
    <scope>NUCLEOTIDE SEQUENCE [LARGE SCALE GENOMIC DNA]</scope>
    <source>
        <strain evidence="9">DSM 21164</strain>
    </source>
</reference>
<evidence type="ECO:0000256" key="4">
    <source>
        <dbReference type="ARBA" id="ARBA00017099"/>
    </source>
</evidence>
<dbReference type="GO" id="GO:0005829">
    <property type="term" value="C:cytosol"/>
    <property type="evidence" value="ECO:0007669"/>
    <property type="project" value="TreeGrafter"/>
</dbReference>
<gene>
    <name evidence="8" type="ORF">SAMN05660703_0745</name>
</gene>
<keyword evidence="9" id="KW-1185">Reference proteome</keyword>
<protein>
    <recommendedName>
        <fullName evidence="4 6">dTDP-4-dehydrorhamnose reductase</fullName>
        <ecNumber evidence="3 6">1.1.1.133</ecNumber>
    </recommendedName>
</protein>
<dbReference type="PANTHER" id="PTHR10491:SF4">
    <property type="entry name" value="METHIONINE ADENOSYLTRANSFERASE 2 SUBUNIT BETA"/>
    <property type="match status" value="1"/>
</dbReference>
<dbReference type="Proteomes" id="UP000192360">
    <property type="component" value="Unassembled WGS sequence"/>
</dbReference>
<keyword evidence="6" id="KW-0560">Oxidoreductase</keyword>
<dbReference type="RefSeq" id="WP_084060026.1">
    <property type="nucleotide sequence ID" value="NZ_FWXO01000001.1"/>
</dbReference>
<organism evidence="8 9">
    <name type="scientific">Cellulophaga tyrosinoxydans</name>
    <dbReference type="NCBI Taxonomy" id="504486"/>
    <lineage>
        <taxon>Bacteria</taxon>
        <taxon>Pseudomonadati</taxon>
        <taxon>Bacteroidota</taxon>
        <taxon>Flavobacteriia</taxon>
        <taxon>Flavobacteriales</taxon>
        <taxon>Flavobacteriaceae</taxon>
        <taxon>Cellulophaga</taxon>
    </lineage>
</organism>
<dbReference type="InterPro" id="IPR029903">
    <property type="entry name" value="RmlD-like-bd"/>
</dbReference>
<evidence type="ECO:0000256" key="3">
    <source>
        <dbReference type="ARBA" id="ARBA00012929"/>
    </source>
</evidence>
<dbReference type="CDD" id="cd05254">
    <property type="entry name" value="dTDP_HR_like_SDR_e"/>
    <property type="match status" value="1"/>
</dbReference>
<dbReference type="GO" id="GO:0008831">
    <property type="term" value="F:dTDP-4-dehydrorhamnose reductase activity"/>
    <property type="evidence" value="ECO:0007669"/>
    <property type="project" value="UniProtKB-EC"/>
</dbReference>
<proteinExistence type="inferred from homology"/>
<dbReference type="Gene3D" id="3.90.25.10">
    <property type="entry name" value="UDP-galactose 4-epimerase, domain 1"/>
    <property type="match status" value="1"/>
</dbReference>
<name>A0A1W1YRA5_9FLAO</name>
<dbReference type="Pfam" id="PF04321">
    <property type="entry name" value="RmlD_sub_bind"/>
    <property type="match status" value="1"/>
</dbReference>
<keyword evidence="6" id="KW-0521">NADP</keyword>
<dbReference type="OrthoDB" id="9803892at2"/>
<dbReference type="GO" id="GO:0019305">
    <property type="term" value="P:dTDP-rhamnose biosynthetic process"/>
    <property type="evidence" value="ECO:0007669"/>
    <property type="project" value="UniProtKB-UniPathway"/>
</dbReference>
<dbReference type="NCBIfam" id="TIGR01214">
    <property type="entry name" value="rmlD"/>
    <property type="match status" value="1"/>
</dbReference>
<evidence type="ECO:0000313" key="9">
    <source>
        <dbReference type="Proteomes" id="UP000192360"/>
    </source>
</evidence>
<comment type="catalytic activity">
    <reaction evidence="5">
        <text>dTDP-beta-L-rhamnose + NADP(+) = dTDP-4-dehydro-beta-L-rhamnose + NADPH + H(+)</text>
        <dbReference type="Rhea" id="RHEA:21796"/>
        <dbReference type="ChEBI" id="CHEBI:15378"/>
        <dbReference type="ChEBI" id="CHEBI:57510"/>
        <dbReference type="ChEBI" id="CHEBI:57783"/>
        <dbReference type="ChEBI" id="CHEBI:58349"/>
        <dbReference type="ChEBI" id="CHEBI:62830"/>
        <dbReference type="EC" id="1.1.1.133"/>
    </reaction>
</comment>
<evidence type="ECO:0000256" key="1">
    <source>
        <dbReference type="ARBA" id="ARBA00004781"/>
    </source>
</evidence>
<dbReference type="EC" id="1.1.1.133" evidence="3 6"/>
<dbReference type="UniPathway" id="UPA00124"/>